<dbReference type="GO" id="GO:0043190">
    <property type="term" value="C:ATP-binding cassette (ABC) transporter complex"/>
    <property type="evidence" value="ECO:0007669"/>
    <property type="project" value="InterPro"/>
</dbReference>
<gene>
    <name evidence="3" type="ORF">GCM10011401_17940</name>
</gene>
<name>A0A917ASQ7_9MICC</name>
<dbReference type="Proteomes" id="UP000633136">
    <property type="component" value="Unassembled WGS sequence"/>
</dbReference>
<keyword evidence="4" id="KW-1185">Reference proteome</keyword>
<evidence type="ECO:0000256" key="1">
    <source>
        <dbReference type="ARBA" id="ARBA00007162"/>
    </source>
</evidence>
<proteinExistence type="inferred from homology"/>
<dbReference type="EMBL" id="BMIS01000007">
    <property type="protein sequence ID" value="GGE71251.1"/>
    <property type="molecule type" value="Genomic_DNA"/>
</dbReference>
<dbReference type="NCBIfam" id="TIGR01098">
    <property type="entry name" value="3A0109s03R"/>
    <property type="match status" value="1"/>
</dbReference>
<dbReference type="PROSITE" id="PS51257">
    <property type="entry name" value="PROKAR_LIPOPROTEIN"/>
    <property type="match status" value="1"/>
</dbReference>
<organism evidence="3 4">
    <name type="scientific">Nesterenkonia cremea</name>
    <dbReference type="NCBI Taxonomy" id="1882340"/>
    <lineage>
        <taxon>Bacteria</taxon>
        <taxon>Bacillati</taxon>
        <taxon>Actinomycetota</taxon>
        <taxon>Actinomycetes</taxon>
        <taxon>Micrococcales</taxon>
        <taxon>Micrococcaceae</taxon>
        <taxon>Nesterenkonia</taxon>
    </lineage>
</organism>
<protein>
    <recommendedName>
        <fullName evidence="5">Phosphonate transport system substrate-binding protein</fullName>
    </recommendedName>
</protein>
<sequence length="331" mass="35448">MSAERTETVRRIPFTRLATAGIAGIFALTACGESAADEDGGAENGDAEASENSDDVITLTGVPAEDATHLEAGFELLMEVLEEETGREVEFSEVTDYNAVIESLIAGQADMAIGSPFTYVRAGDQGAEVELLGGRVEEQGEEAGYVSYALVPSGSDIEDLEDVEGGSVCYVEQGSTSGYLYPSAGMIEAGLDPMEDVEPQFPGSHDGAVLAMLDGQCDVAFAYDSMVTTLLPDRGELEEEDYEIIWESPMIPAAPIFMNAETLDEELQEQLRGIFSDEMINVDNLVEAGYCDSAEECSLPEGSYEYTPVEDGLYDGIREVCEITEAEACNS</sequence>
<reference evidence="3" key="1">
    <citation type="journal article" date="2014" name="Int. J. Syst. Evol. Microbiol.">
        <title>Complete genome sequence of Corynebacterium casei LMG S-19264T (=DSM 44701T), isolated from a smear-ripened cheese.</title>
        <authorList>
            <consortium name="US DOE Joint Genome Institute (JGI-PGF)"/>
            <person name="Walter F."/>
            <person name="Albersmeier A."/>
            <person name="Kalinowski J."/>
            <person name="Ruckert C."/>
        </authorList>
    </citation>
    <scope>NUCLEOTIDE SEQUENCE</scope>
    <source>
        <strain evidence="3">CGMCC 1.15388</strain>
    </source>
</reference>
<dbReference type="Gene3D" id="3.40.190.10">
    <property type="entry name" value="Periplasmic binding protein-like II"/>
    <property type="match status" value="2"/>
</dbReference>
<accession>A0A917ASQ7</accession>
<dbReference type="Pfam" id="PF12974">
    <property type="entry name" value="Phosphonate-bd"/>
    <property type="match status" value="1"/>
</dbReference>
<dbReference type="SUPFAM" id="SSF53850">
    <property type="entry name" value="Periplasmic binding protein-like II"/>
    <property type="match status" value="1"/>
</dbReference>
<evidence type="ECO:0000313" key="3">
    <source>
        <dbReference type="EMBL" id="GGE71251.1"/>
    </source>
</evidence>
<dbReference type="InterPro" id="IPR005770">
    <property type="entry name" value="PhnD"/>
</dbReference>
<dbReference type="RefSeq" id="WP_188684883.1">
    <property type="nucleotide sequence ID" value="NZ_BMIS01000007.1"/>
</dbReference>
<comment type="caution">
    <text evidence="3">The sequence shown here is derived from an EMBL/GenBank/DDBJ whole genome shotgun (WGS) entry which is preliminary data.</text>
</comment>
<dbReference type="AlphaFoldDB" id="A0A917ASQ7"/>
<dbReference type="GO" id="GO:0055085">
    <property type="term" value="P:transmembrane transport"/>
    <property type="evidence" value="ECO:0007669"/>
    <property type="project" value="InterPro"/>
</dbReference>
<evidence type="ECO:0000256" key="2">
    <source>
        <dbReference type="ARBA" id="ARBA00022729"/>
    </source>
</evidence>
<evidence type="ECO:0000313" key="4">
    <source>
        <dbReference type="Proteomes" id="UP000633136"/>
    </source>
</evidence>
<dbReference type="PANTHER" id="PTHR35841">
    <property type="entry name" value="PHOSPHONATES-BINDING PERIPLASMIC PROTEIN"/>
    <property type="match status" value="1"/>
</dbReference>
<dbReference type="PANTHER" id="PTHR35841:SF1">
    <property type="entry name" value="PHOSPHONATES-BINDING PERIPLASMIC PROTEIN"/>
    <property type="match status" value="1"/>
</dbReference>
<comment type="similarity">
    <text evidence="1">Belongs to the phosphate/phosphite/phosphonate binding protein family.</text>
</comment>
<keyword evidence="2" id="KW-0732">Signal</keyword>
<evidence type="ECO:0008006" key="5">
    <source>
        <dbReference type="Google" id="ProtNLM"/>
    </source>
</evidence>
<reference evidence="3" key="2">
    <citation type="submission" date="2020-09" db="EMBL/GenBank/DDBJ databases">
        <authorList>
            <person name="Sun Q."/>
            <person name="Zhou Y."/>
        </authorList>
    </citation>
    <scope>NUCLEOTIDE SEQUENCE</scope>
    <source>
        <strain evidence="3">CGMCC 1.15388</strain>
    </source>
</reference>